<evidence type="ECO:0000256" key="1">
    <source>
        <dbReference type="ARBA" id="ARBA00004651"/>
    </source>
</evidence>
<dbReference type="Pfam" id="PF12823">
    <property type="entry name" value="DUF3817"/>
    <property type="match status" value="1"/>
</dbReference>
<dbReference type="AlphaFoldDB" id="A0A4Q9GSN6"/>
<organism evidence="8 9">
    <name type="scientific">Glaciihabitans arcticus</name>
    <dbReference type="NCBI Taxonomy" id="2668039"/>
    <lineage>
        <taxon>Bacteria</taxon>
        <taxon>Bacillati</taxon>
        <taxon>Actinomycetota</taxon>
        <taxon>Actinomycetes</taxon>
        <taxon>Micrococcales</taxon>
        <taxon>Microbacteriaceae</taxon>
        <taxon>Glaciihabitans</taxon>
    </lineage>
</organism>
<evidence type="ECO:0000256" key="2">
    <source>
        <dbReference type="ARBA" id="ARBA00022475"/>
    </source>
</evidence>
<evidence type="ECO:0000256" key="4">
    <source>
        <dbReference type="ARBA" id="ARBA00022989"/>
    </source>
</evidence>
<proteinExistence type="predicted"/>
<evidence type="ECO:0000256" key="6">
    <source>
        <dbReference type="SAM" id="Phobius"/>
    </source>
</evidence>
<feature type="transmembrane region" description="Helical" evidence="6">
    <location>
        <begin position="34"/>
        <end position="60"/>
    </location>
</feature>
<evidence type="ECO:0000256" key="5">
    <source>
        <dbReference type="ARBA" id="ARBA00023136"/>
    </source>
</evidence>
<keyword evidence="9" id="KW-1185">Reference proteome</keyword>
<comment type="caution">
    <text evidence="8">The sequence shown here is derived from an EMBL/GenBank/DDBJ whole genome shotgun (WGS) entry which is preliminary data.</text>
</comment>
<sequence length="150" mass="16545">MTPRSLYRLVAIAETVTWTLLITALIVRATTGLAIAVTVAGGLHGFVFLAYGATALLVGINQRWRLAVILFAVLTAVVPFATIPFERWLERRSLLVGDWRTEATDDPRDGRLIDRLVRWMLRRPYLLLALVAVAVVVVFVVLLLAGPPGK</sequence>
<dbReference type="Proteomes" id="UP000294194">
    <property type="component" value="Unassembled WGS sequence"/>
</dbReference>
<dbReference type="GO" id="GO:0005886">
    <property type="term" value="C:plasma membrane"/>
    <property type="evidence" value="ECO:0007669"/>
    <property type="project" value="UniProtKB-SubCell"/>
</dbReference>
<keyword evidence="4 6" id="KW-1133">Transmembrane helix</keyword>
<feature type="transmembrane region" description="Helical" evidence="6">
    <location>
        <begin position="6"/>
        <end position="27"/>
    </location>
</feature>
<name>A0A4Q9GSN6_9MICO</name>
<comment type="subcellular location">
    <subcellularLocation>
        <location evidence="1">Cell membrane</location>
        <topology evidence="1">Multi-pass membrane protein</topology>
    </subcellularLocation>
</comment>
<feature type="transmembrane region" description="Helical" evidence="6">
    <location>
        <begin position="125"/>
        <end position="145"/>
    </location>
</feature>
<accession>A0A4Q9GSN6</accession>
<keyword evidence="5 6" id="KW-0472">Membrane</keyword>
<evidence type="ECO:0000259" key="7">
    <source>
        <dbReference type="Pfam" id="PF12823"/>
    </source>
</evidence>
<gene>
    <name evidence="8" type="ORF">EYE40_11940</name>
</gene>
<keyword evidence="2" id="KW-1003">Cell membrane</keyword>
<keyword evidence="3 6" id="KW-0812">Transmembrane</keyword>
<dbReference type="NCBIfam" id="TIGR03954">
    <property type="entry name" value="integ_memb_HG"/>
    <property type="match status" value="1"/>
</dbReference>
<protein>
    <submittedName>
        <fullName evidence="8">DUF3817 domain-containing protein</fullName>
    </submittedName>
</protein>
<dbReference type="EMBL" id="SISG01000001">
    <property type="protein sequence ID" value="TBN58046.1"/>
    <property type="molecule type" value="Genomic_DNA"/>
</dbReference>
<evidence type="ECO:0000256" key="3">
    <source>
        <dbReference type="ARBA" id="ARBA00022692"/>
    </source>
</evidence>
<evidence type="ECO:0000313" key="8">
    <source>
        <dbReference type="EMBL" id="TBN58046.1"/>
    </source>
</evidence>
<feature type="transmembrane region" description="Helical" evidence="6">
    <location>
        <begin position="66"/>
        <end position="85"/>
    </location>
</feature>
<dbReference type="PANTHER" id="PTHR40077:SF1">
    <property type="entry name" value="MEMBRANE PROTEIN"/>
    <property type="match status" value="1"/>
</dbReference>
<evidence type="ECO:0000313" key="9">
    <source>
        <dbReference type="Proteomes" id="UP000294194"/>
    </source>
</evidence>
<dbReference type="RefSeq" id="WP_130982155.1">
    <property type="nucleotide sequence ID" value="NZ_SISG01000001.1"/>
</dbReference>
<dbReference type="PANTHER" id="PTHR40077">
    <property type="entry name" value="MEMBRANE PROTEIN-RELATED"/>
    <property type="match status" value="1"/>
</dbReference>
<feature type="domain" description="DUF3817" evidence="7">
    <location>
        <begin position="6"/>
        <end position="91"/>
    </location>
</feature>
<dbReference type="InterPro" id="IPR023845">
    <property type="entry name" value="DUF3817_TM"/>
</dbReference>
<reference evidence="9" key="1">
    <citation type="submission" date="2019-02" db="EMBL/GenBank/DDBJ databases">
        <title>Glaciihabitans arcticus sp. nov., a psychrotolerant bacterium isolated from polar soil.</title>
        <authorList>
            <person name="Dahal R.H."/>
        </authorList>
    </citation>
    <scope>NUCLEOTIDE SEQUENCE [LARGE SCALE GENOMIC DNA]</scope>
    <source>
        <strain evidence="9">RP-3-7</strain>
    </source>
</reference>